<evidence type="ECO:0000313" key="2">
    <source>
        <dbReference type="Proteomes" id="UP001151760"/>
    </source>
</evidence>
<dbReference type="Proteomes" id="UP001151760">
    <property type="component" value="Unassembled WGS sequence"/>
</dbReference>
<gene>
    <name evidence="1" type="ORF">Tco_0926733</name>
</gene>
<accession>A0ABQ5DGX9</accession>
<dbReference type="EMBL" id="BQNB010015126">
    <property type="protein sequence ID" value="GJT36314.1"/>
    <property type="molecule type" value="Genomic_DNA"/>
</dbReference>
<reference evidence="1" key="1">
    <citation type="journal article" date="2022" name="Int. J. Mol. Sci.">
        <title>Draft Genome of Tanacetum Coccineum: Genomic Comparison of Closely Related Tanacetum-Family Plants.</title>
        <authorList>
            <person name="Yamashiro T."/>
            <person name="Shiraishi A."/>
            <person name="Nakayama K."/>
            <person name="Satake H."/>
        </authorList>
    </citation>
    <scope>NUCLEOTIDE SEQUENCE</scope>
</reference>
<name>A0ABQ5DGX9_9ASTR</name>
<comment type="caution">
    <text evidence="1">The sequence shown here is derived from an EMBL/GenBank/DDBJ whole genome shotgun (WGS) entry which is preliminary data.</text>
</comment>
<sequence length="163" mass="18825">MAVKEYLGTNLGVALQKVIQRHTVELILEYFVPADVIEYTIKSSDKAALNEFDQKQALFETMTASKSFNDHPKNMALYHALMESILVGKDAMDQGYFTTRDSIRTNFYGYASNKEIEVRRAYQQLYNFMEGDFLRLHLNDIKDMLLLIVQNKLFNSKMTSLST</sequence>
<proteinExistence type="predicted"/>
<organism evidence="1 2">
    <name type="scientific">Tanacetum coccineum</name>
    <dbReference type="NCBI Taxonomy" id="301880"/>
    <lineage>
        <taxon>Eukaryota</taxon>
        <taxon>Viridiplantae</taxon>
        <taxon>Streptophyta</taxon>
        <taxon>Embryophyta</taxon>
        <taxon>Tracheophyta</taxon>
        <taxon>Spermatophyta</taxon>
        <taxon>Magnoliopsida</taxon>
        <taxon>eudicotyledons</taxon>
        <taxon>Gunneridae</taxon>
        <taxon>Pentapetalae</taxon>
        <taxon>asterids</taxon>
        <taxon>campanulids</taxon>
        <taxon>Asterales</taxon>
        <taxon>Asteraceae</taxon>
        <taxon>Asteroideae</taxon>
        <taxon>Anthemideae</taxon>
        <taxon>Anthemidinae</taxon>
        <taxon>Tanacetum</taxon>
    </lineage>
</organism>
<keyword evidence="2" id="KW-1185">Reference proteome</keyword>
<reference evidence="1" key="2">
    <citation type="submission" date="2022-01" db="EMBL/GenBank/DDBJ databases">
        <authorList>
            <person name="Yamashiro T."/>
            <person name="Shiraishi A."/>
            <person name="Satake H."/>
            <person name="Nakayama K."/>
        </authorList>
    </citation>
    <scope>NUCLEOTIDE SEQUENCE</scope>
</reference>
<protein>
    <submittedName>
        <fullName evidence="1">Uncharacterized protein</fullName>
    </submittedName>
</protein>
<evidence type="ECO:0000313" key="1">
    <source>
        <dbReference type="EMBL" id="GJT36314.1"/>
    </source>
</evidence>